<evidence type="ECO:0000256" key="11">
    <source>
        <dbReference type="PROSITE-ProRule" id="PRU00169"/>
    </source>
</evidence>
<dbReference type="InterPro" id="IPR036097">
    <property type="entry name" value="HisK_dim/P_sf"/>
</dbReference>
<dbReference type="InterPro" id="IPR013515">
    <property type="entry name" value="Phytochrome_cen-reg"/>
</dbReference>
<keyword evidence="5" id="KW-0547">Nucleotide-binding</keyword>
<dbReference type="GO" id="GO:0009584">
    <property type="term" value="P:detection of visible light"/>
    <property type="evidence" value="ECO:0007669"/>
    <property type="project" value="InterPro"/>
</dbReference>
<keyword evidence="1" id="KW-0600">Photoreceptor protein</keyword>
<dbReference type="Gene3D" id="3.30.450.20">
    <property type="entry name" value="PAS domain"/>
    <property type="match status" value="1"/>
</dbReference>
<dbReference type="SUPFAM" id="SSF55781">
    <property type="entry name" value="GAF domain-like"/>
    <property type="match status" value="2"/>
</dbReference>
<feature type="domain" description="Histidine kinase" evidence="14">
    <location>
        <begin position="1200"/>
        <end position="1411"/>
    </location>
</feature>
<sequence>MPHNAPSDGEHDAGTKITGTGTNKATGPRGRDHWESLPIPQAASFVYPVRSLLTGIQPAQETKHSPTSPTSLRPIPAKSKPMQHTQSISTPRDIRDSIPEYDDAEHSSAEQPQQGTSLPLHSRPSRSPDRKRTLPNFRDFKTDENPLAPRSFTTGSTSPLTANPTQFHYHHDRNHNNHLNDRNTNPSRNDLAYTSGPTGEPVTYHPSLIHDLQEDFADNFIRRHPVHLSEAAVEAFTDVILAPGVYSPLPMRPNQSQITNYSQSGILHLPPLDPDAIVSPPRSISDASSSRGPPTRPVSEGPIEFPTSALSSTASNSDRTVASDPVAIVRLPSTHASRPASPTSGPPSAHASSRSVSGTSSDDGPHITFRYTHLEDEHGHHLIVGREGSLTKCEDEPIRTPGAVQGFGVLIAIEEDEETGNLVVRQVSENSTELLGLSPPYLFSLECFTQTFSDDQADILFDNIQYLSDAALTAEEQAENLHVFMLTGFGAPGSALPEELPTTDPLQRRAWTCWCAAHRPQMTAPGNLDSSGESTDAALDSNLIILEFELERDAFNPLYPPPPGATSASSGSFRSGVSSPATDLSNGSTSESSGRTLVSTDSGEMALAVGRRGTERSTPEGSTPSLVNSDQAGSSSVNASVTANSPTPSSQDSSGQSPYQRSSLGGGGSGSGRSGISGSGSHGGSGMSGSASGSGSGSGYQASRGSNGNTSESAESGGENGDEEWLPSPEDILESTTTRSKPLLALERLRRSRRGMTDSPSPGSSYSTGSHHSSSSDRGGSRPRRAGMRQRRGGGGGAVGMMDVFAVMAQINEQLGAAPDLEHFLQVVVGVIKDLTQFHRVLVYQFDEAWNGKVVAELVDWGMTHDLFKGLHFPASDIPAQARNLYALNKVRLLYDRGQPTARLVVRSRKDLDTPLDMTHCYLRSMSPIHLQCMFRLTSQTDLPLTPGSINRPRKHGCSRIDVHFDSGIWKLVGLGGVSFVWSSWDARFVPCKTDVEVVESVDIEECREINTMPTEQHPSGYIVSNADDLLGLFDADYGVLVIGEGAKILGPNQHSQEILIVAEYLRLKQFDTMQVSQAVTVDYPDLQLSTGLEVIAGLLYVPLSVGGRDFIAFLRKGQPRQVKWAGRPYRQGEQKHSLEPRTSFKIWSETVAGRCRVWTDEHLETAGVLALVYGKFIEVWRQKETALQATKLTNILLSNASHEVRTPLNHIINYLELALNGHLDAETRENLSQSHAASKASTLLFCLVLPSDVLTESTIHYQRPAPRRGIHFELDTSQCPKMVVGDVKKIRTVVANLTANAVKYTTRGQIKVLCHAFEEPPGLRSMGNVAVEIVVADTGCGISGERLEGIFREFEQVEVSHVNNPPVPSQGLGLGLAVVARIVEQLGGQLRVDSKIEEGSRFSFLIPFATEDGSVSSPSTASVTRSLPRTRTHSYNNRDDQIDNLVQALSSSHMIEEYAPSTEGSSVAGTSGSLVYVEPRPKRVEESFIKLITQQAEDEQVGGGEVERKRSSSKKPVARKSPSRTRQPENPGQLRVLIVEDNDINRTILAKRLALDGHVVVNTTNGQEGVEMVESDREFDCVLMDIQMPLLNGYEATERIRALEEETKDPSRRFSHVLNGRLPIFAVSASLREDQREDMYNLGIDGWILKPIDFKRLRIILKGVTDRAQREKDVYKSGCNWEVGGWLTRPRYNQDDQIVSG</sequence>
<dbReference type="InterPro" id="IPR013654">
    <property type="entry name" value="PAS_2"/>
</dbReference>
<feature type="region of interest" description="Disordered" evidence="12">
    <location>
        <begin position="57"/>
        <end position="188"/>
    </location>
</feature>
<dbReference type="GO" id="GO:0005524">
    <property type="term" value="F:ATP binding"/>
    <property type="evidence" value="ECO:0007669"/>
    <property type="project" value="UniProtKB-KW"/>
</dbReference>
<keyword evidence="17" id="KW-1185">Reference proteome</keyword>
<evidence type="ECO:0000256" key="12">
    <source>
        <dbReference type="SAM" id="MobiDB-lite"/>
    </source>
</evidence>
<evidence type="ECO:0000256" key="1">
    <source>
        <dbReference type="ARBA" id="ARBA00022543"/>
    </source>
</evidence>
<proteinExistence type="predicted"/>
<feature type="compositionally biased region" description="Polar residues" evidence="12">
    <location>
        <begin position="57"/>
        <end position="71"/>
    </location>
</feature>
<keyword evidence="8" id="KW-0157">Chromophore</keyword>
<evidence type="ECO:0000313" key="16">
    <source>
        <dbReference type="EMBL" id="KAJ3491136.1"/>
    </source>
</evidence>
<dbReference type="SUPFAM" id="SSF52172">
    <property type="entry name" value="CheY-like"/>
    <property type="match status" value="1"/>
</dbReference>
<dbReference type="InterPro" id="IPR003661">
    <property type="entry name" value="HisK_dim/P_dom"/>
</dbReference>
<evidence type="ECO:0000256" key="3">
    <source>
        <dbReference type="ARBA" id="ARBA00022606"/>
    </source>
</evidence>
<dbReference type="SMART" id="SM00387">
    <property type="entry name" value="HATPase_c"/>
    <property type="match status" value="1"/>
</dbReference>
<gene>
    <name evidence="16" type="ORF">NLI96_g914</name>
</gene>
<feature type="region of interest" description="Disordered" evidence="12">
    <location>
        <begin position="1496"/>
        <end position="1533"/>
    </location>
</feature>
<evidence type="ECO:0000256" key="5">
    <source>
        <dbReference type="ARBA" id="ARBA00022741"/>
    </source>
</evidence>
<evidence type="ECO:0000256" key="2">
    <source>
        <dbReference type="ARBA" id="ARBA00022553"/>
    </source>
</evidence>
<dbReference type="InterPro" id="IPR029016">
    <property type="entry name" value="GAF-like_dom_sf"/>
</dbReference>
<dbReference type="PROSITE" id="PS50110">
    <property type="entry name" value="RESPONSE_REGULATORY"/>
    <property type="match status" value="1"/>
</dbReference>
<feature type="region of interest" description="Disordered" evidence="12">
    <location>
        <begin position="1416"/>
        <end position="1438"/>
    </location>
</feature>
<feature type="domain" description="Response regulatory" evidence="15">
    <location>
        <begin position="1536"/>
        <end position="1666"/>
    </location>
</feature>
<dbReference type="SUPFAM" id="SSF55874">
    <property type="entry name" value="ATPase domain of HSP90 chaperone/DNA topoisomerase II/histidine kinase"/>
    <property type="match status" value="1"/>
</dbReference>
<keyword evidence="10" id="KW-0675">Receptor</keyword>
<dbReference type="GO" id="GO:0006355">
    <property type="term" value="P:regulation of DNA-templated transcription"/>
    <property type="evidence" value="ECO:0007669"/>
    <property type="project" value="InterPro"/>
</dbReference>
<keyword evidence="4" id="KW-0808">Transferase</keyword>
<protein>
    <recommendedName>
        <fullName evidence="18">Phytochrome</fullName>
    </recommendedName>
</protein>
<feature type="compositionally biased region" description="Low complexity" evidence="12">
    <location>
        <begin position="565"/>
        <end position="581"/>
    </location>
</feature>
<dbReference type="Pfam" id="PF02518">
    <property type="entry name" value="HATPase_c"/>
    <property type="match status" value="1"/>
</dbReference>
<feature type="compositionally biased region" description="Polar residues" evidence="12">
    <location>
        <begin position="151"/>
        <end position="166"/>
    </location>
</feature>
<dbReference type="EMBL" id="JANAWD010000017">
    <property type="protein sequence ID" value="KAJ3491136.1"/>
    <property type="molecule type" value="Genomic_DNA"/>
</dbReference>
<dbReference type="CDD" id="cd17546">
    <property type="entry name" value="REC_hyHK_CKI1_RcsC-like"/>
    <property type="match status" value="1"/>
</dbReference>
<feature type="compositionally biased region" description="Polar residues" evidence="12">
    <location>
        <begin position="582"/>
        <end position="602"/>
    </location>
</feature>
<evidence type="ECO:0000256" key="10">
    <source>
        <dbReference type="ARBA" id="ARBA00023170"/>
    </source>
</evidence>
<accession>A0AAD5VB70</accession>
<feature type="compositionally biased region" description="Basic and acidic residues" evidence="12">
    <location>
        <begin position="126"/>
        <end position="144"/>
    </location>
</feature>
<evidence type="ECO:0000256" key="9">
    <source>
        <dbReference type="ARBA" id="ARBA00023012"/>
    </source>
</evidence>
<name>A0AAD5VB70_9APHY</name>
<feature type="region of interest" description="Disordered" evidence="12">
    <location>
        <begin position="1"/>
        <end position="37"/>
    </location>
</feature>
<evidence type="ECO:0000256" key="4">
    <source>
        <dbReference type="ARBA" id="ARBA00022679"/>
    </source>
</evidence>
<reference evidence="16" key="1">
    <citation type="submission" date="2022-07" db="EMBL/GenBank/DDBJ databases">
        <title>Genome Sequence of Physisporinus lineatus.</title>
        <authorList>
            <person name="Buettner E."/>
        </authorList>
    </citation>
    <scope>NUCLEOTIDE SEQUENCE</scope>
    <source>
        <strain evidence="16">VT162</strain>
    </source>
</reference>
<comment type="caution">
    <text evidence="16">The sequence shown here is derived from an EMBL/GenBank/DDBJ whole genome shotgun (WGS) entry which is preliminary data.</text>
</comment>
<dbReference type="CDD" id="cd00082">
    <property type="entry name" value="HisKA"/>
    <property type="match status" value="1"/>
</dbReference>
<feature type="modified residue" description="4-aspartylphosphate" evidence="11">
    <location>
        <position position="1586"/>
    </location>
</feature>
<dbReference type="PROSITE" id="PS50109">
    <property type="entry name" value="HIS_KIN"/>
    <property type="match status" value="1"/>
</dbReference>
<keyword evidence="2 11" id="KW-0597">Phosphoprotein</keyword>
<feature type="compositionally biased region" description="Low complexity" evidence="12">
    <location>
        <begin position="757"/>
        <end position="778"/>
    </location>
</feature>
<keyword evidence="9" id="KW-0902">Two-component regulatory system</keyword>
<feature type="compositionally biased region" description="Polar residues" evidence="12">
    <location>
        <begin position="334"/>
        <end position="343"/>
    </location>
</feature>
<evidence type="ECO:0000256" key="8">
    <source>
        <dbReference type="ARBA" id="ARBA00022991"/>
    </source>
</evidence>
<dbReference type="Pfam" id="PF00512">
    <property type="entry name" value="HisKA"/>
    <property type="match status" value="1"/>
</dbReference>
<feature type="compositionally biased region" description="Polar residues" evidence="12">
    <location>
        <begin position="619"/>
        <end position="633"/>
    </location>
</feature>
<dbReference type="GO" id="GO:0000155">
    <property type="term" value="F:phosphorelay sensor kinase activity"/>
    <property type="evidence" value="ECO:0007669"/>
    <property type="project" value="InterPro"/>
</dbReference>
<keyword evidence="6" id="KW-0418">Kinase</keyword>
<evidence type="ECO:0000313" key="17">
    <source>
        <dbReference type="Proteomes" id="UP001212997"/>
    </source>
</evidence>
<dbReference type="Gene3D" id="3.30.450.270">
    <property type="match status" value="1"/>
</dbReference>
<feature type="domain" description="Phytochrome chromophore attachment site" evidence="13">
    <location>
        <begin position="820"/>
        <end position="973"/>
    </location>
</feature>
<dbReference type="InterPro" id="IPR003594">
    <property type="entry name" value="HATPase_dom"/>
</dbReference>
<dbReference type="PANTHER" id="PTHR43065">
    <property type="entry name" value="SENSOR HISTIDINE KINASE"/>
    <property type="match status" value="1"/>
</dbReference>
<organism evidence="16 17">
    <name type="scientific">Meripilus lineatus</name>
    <dbReference type="NCBI Taxonomy" id="2056292"/>
    <lineage>
        <taxon>Eukaryota</taxon>
        <taxon>Fungi</taxon>
        <taxon>Dikarya</taxon>
        <taxon>Basidiomycota</taxon>
        <taxon>Agaricomycotina</taxon>
        <taxon>Agaricomycetes</taxon>
        <taxon>Polyporales</taxon>
        <taxon>Meripilaceae</taxon>
        <taxon>Meripilus</taxon>
    </lineage>
</organism>
<evidence type="ECO:0000259" key="14">
    <source>
        <dbReference type="PROSITE" id="PS50109"/>
    </source>
</evidence>
<dbReference type="InterPro" id="IPR001789">
    <property type="entry name" value="Sig_transdc_resp-reg_receiver"/>
</dbReference>
<feature type="compositionally biased region" description="Low complexity" evidence="12">
    <location>
        <begin position="634"/>
        <end position="645"/>
    </location>
</feature>
<feature type="compositionally biased region" description="Gly residues" evidence="12">
    <location>
        <begin position="664"/>
        <end position="698"/>
    </location>
</feature>
<feature type="compositionally biased region" description="Low complexity" evidence="12">
    <location>
        <begin position="279"/>
        <end position="293"/>
    </location>
</feature>
<dbReference type="Proteomes" id="UP001212997">
    <property type="component" value="Unassembled WGS sequence"/>
</dbReference>
<dbReference type="PRINTS" id="PR00344">
    <property type="entry name" value="BCTRLSENSOR"/>
</dbReference>
<dbReference type="GO" id="GO:0009881">
    <property type="term" value="F:photoreceptor activity"/>
    <property type="evidence" value="ECO:0007669"/>
    <property type="project" value="UniProtKB-KW"/>
</dbReference>
<evidence type="ECO:0000259" key="13">
    <source>
        <dbReference type="PROSITE" id="PS50046"/>
    </source>
</evidence>
<evidence type="ECO:0000256" key="6">
    <source>
        <dbReference type="ARBA" id="ARBA00022777"/>
    </source>
</evidence>
<feature type="region of interest" description="Disordered" evidence="12">
    <location>
        <begin position="265"/>
        <end position="367"/>
    </location>
</feature>
<dbReference type="Pfam" id="PF00072">
    <property type="entry name" value="Response_reg"/>
    <property type="match status" value="1"/>
</dbReference>
<dbReference type="SUPFAM" id="SSF55785">
    <property type="entry name" value="PYP-like sensor domain (PAS domain)"/>
    <property type="match status" value="1"/>
</dbReference>
<feature type="compositionally biased region" description="Basic residues" evidence="12">
    <location>
        <begin position="1512"/>
        <end position="1524"/>
    </location>
</feature>
<dbReference type="InterPro" id="IPR005467">
    <property type="entry name" value="His_kinase_dom"/>
</dbReference>
<dbReference type="InterPro" id="IPR043150">
    <property type="entry name" value="Phytochrome_PHY_sf"/>
</dbReference>
<feature type="compositionally biased region" description="Polar residues" evidence="12">
    <location>
        <begin position="646"/>
        <end position="661"/>
    </location>
</feature>
<evidence type="ECO:0000259" key="15">
    <source>
        <dbReference type="PROSITE" id="PS50110"/>
    </source>
</evidence>
<feature type="compositionally biased region" description="Basic and acidic residues" evidence="12">
    <location>
        <begin position="92"/>
        <end position="108"/>
    </location>
</feature>
<keyword evidence="3" id="KW-0716">Sensory transduction</keyword>
<dbReference type="InterPro" id="IPR004358">
    <property type="entry name" value="Sig_transdc_His_kin-like_C"/>
</dbReference>
<dbReference type="Gene3D" id="3.30.450.40">
    <property type="match status" value="1"/>
</dbReference>
<dbReference type="InterPro" id="IPR035965">
    <property type="entry name" value="PAS-like_dom_sf"/>
</dbReference>
<dbReference type="PANTHER" id="PTHR43065:SF10">
    <property type="entry name" value="PEROXIDE STRESS-ACTIVATED HISTIDINE KINASE MAK3"/>
    <property type="match status" value="1"/>
</dbReference>
<feature type="region of interest" description="Disordered" evidence="12">
    <location>
        <begin position="556"/>
        <end position="795"/>
    </location>
</feature>
<dbReference type="InterPro" id="IPR011006">
    <property type="entry name" value="CheY-like_superfamily"/>
</dbReference>
<feature type="compositionally biased region" description="Basic residues" evidence="12">
    <location>
        <begin position="781"/>
        <end position="792"/>
    </location>
</feature>
<dbReference type="Gene3D" id="3.40.50.2300">
    <property type="match status" value="1"/>
</dbReference>
<dbReference type="Gene3D" id="1.10.287.130">
    <property type="match status" value="1"/>
</dbReference>
<dbReference type="InterPro" id="IPR036890">
    <property type="entry name" value="HATPase_C_sf"/>
</dbReference>
<feature type="compositionally biased region" description="Low complexity" evidence="12">
    <location>
        <begin position="348"/>
        <end position="361"/>
    </location>
</feature>
<dbReference type="SUPFAM" id="SSF47384">
    <property type="entry name" value="Homodimeric domain of signal transducing histidine kinase"/>
    <property type="match status" value="1"/>
</dbReference>
<evidence type="ECO:0000256" key="7">
    <source>
        <dbReference type="ARBA" id="ARBA00022840"/>
    </source>
</evidence>
<keyword evidence="7" id="KW-0067">ATP-binding</keyword>
<dbReference type="SMART" id="SM00448">
    <property type="entry name" value="REC"/>
    <property type="match status" value="1"/>
</dbReference>
<feature type="compositionally biased region" description="Polar residues" evidence="12">
    <location>
        <begin position="308"/>
        <end position="320"/>
    </location>
</feature>
<dbReference type="InterPro" id="IPR016132">
    <property type="entry name" value="Phyto_chromo_attachment"/>
</dbReference>
<dbReference type="Pfam" id="PF00360">
    <property type="entry name" value="PHY"/>
    <property type="match status" value="1"/>
</dbReference>
<dbReference type="Pfam" id="PF08446">
    <property type="entry name" value="PAS_2"/>
    <property type="match status" value="1"/>
</dbReference>
<evidence type="ECO:0008006" key="18">
    <source>
        <dbReference type="Google" id="ProtNLM"/>
    </source>
</evidence>
<dbReference type="Gene3D" id="3.30.565.10">
    <property type="entry name" value="Histidine kinase-like ATPase, C-terminal domain"/>
    <property type="match status" value="1"/>
</dbReference>
<feature type="compositionally biased region" description="Polar residues" evidence="12">
    <location>
        <begin position="1416"/>
        <end position="1436"/>
    </location>
</feature>
<dbReference type="PROSITE" id="PS50046">
    <property type="entry name" value="PHYTOCHROME_2"/>
    <property type="match status" value="1"/>
</dbReference>